<evidence type="ECO:0000256" key="4">
    <source>
        <dbReference type="ARBA" id="ARBA00022840"/>
    </source>
</evidence>
<evidence type="ECO:0000256" key="3">
    <source>
        <dbReference type="ARBA" id="ARBA00022741"/>
    </source>
</evidence>
<evidence type="ECO:0000256" key="2">
    <source>
        <dbReference type="ARBA" id="ARBA00022598"/>
    </source>
</evidence>
<evidence type="ECO:0000256" key="8">
    <source>
        <dbReference type="ARBA" id="ARBA00047552"/>
    </source>
</evidence>
<dbReference type="Pfam" id="PF08264">
    <property type="entry name" value="Anticodon_1"/>
    <property type="match status" value="1"/>
</dbReference>
<dbReference type="GO" id="GO:0005524">
    <property type="term" value="F:ATP binding"/>
    <property type="evidence" value="ECO:0007669"/>
    <property type="project" value="UniProtKB-KW"/>
</dbReference>
<evidence type="ECO:0000256" key="7">
    <source>
        <dbReference type="ARBA" id="ARBA00029936"/>
    </source>
</evidence>
<protein>
    <recommendedName>
        <fullName evidence="1">valine--tRNA ligase</fullName>
        <ecNumber evidence="1">6.1.1.9</ecNumber>
    </recommendedName>
    <alternativeName>
        <fullName evidence="7">Valyl-tRNA synthetase</fullName>
    </alternativeName>
</protein>
<keyword evidence="4" id="KW-0067">ATP-binding</keyword>
<dbReference type="SUPFAM" id="SSF47323">
    <property type="entry name" value="Anticodon-binding domain of a subclass of class I aminoacyl-tRNA synthetases"/>
    <property type="match status" value="1"/>
</dbReference>
<dbReference type="Gene3D" id="1.10.730.10">
    <property type="entry name" value="Isoleucyl-tRNA Synthetase, Domain 1"/>
    <property type="match status" value="1"/>
</dbReference>
<dbReference type="GO" id="GO:0006438">
    <property type="term" value="P:valyl-tRNA aminoacylation"/>
    <property type="evidence" value="ECO:0007669"/>
    <property type="project" value="InterPro"/>
</dbReference>
<dbReference type="EMBL" id="LGGO01000030">
    <property type="protein sequence ID" value="KUK77473.1"/>
    <property type="molecule type" value="Genomic_DNA"/>
</dbReference>
<keyword evidence="5" id="KW-0648">Protein biosynthesis</keyword>
<feature type="domain" description="Methionyl/Valyl/Leucyl/Isoleucyl-tRNA synthetase anticodon-binding" evidence="9">
    <location>
        <begin position="12"/>
        <end position="104"/>
    </location>
</feature>
<keyword evidence="2 10" id="KW-0436">Ligase</keyword>
<comment type="catalytic activity">
    <reaction evidence="8">
        <text>tRNA(Val) + L-valine + ATP = L-valyl-tRNA(Val) + AMP + diphosphate</text>
        <dbReference type="Rhea" id="RHEA:10704"/>
        <dbReference type="Rhea" id="RHEA-COMP:9672"/>
        <dbReference type="Rhea" id="RHEA-COMP:9708"/>
        <dbReference type="ChEBI" id="CHEBI:30616"/>
        <dbReference type="ChEBI" id="CHEBI:33019"/>
        <dbReference type="ChEBI" id="CHEBI:57762"/>
        <dbReference type="ChEBI" id="CHEBI:78442"/>
        <dbReference type="ChEBI" id="CHEBI:78537"/>
        <dbReference type="ChEBI" id="CHEBI:456215"/>
        <dbReference type="EC" id="6.1.1.9"/>
    </reaction>
</comment>
<dbReference type="PANTHER" id="PTHR11946">
    <property type="entry name" value="VALYL-TRNA SYNTHETASES"/>
    <property type="match status" value="1"/>
</dbReference>
<name>A0A101HIV1_9BACT</name>
<evidence type="ECO:0000313" key="10">
    <source>
        <dbReference type="EMBL" id="KUK77473.1"/>
    </source>
</evidence>
<dbReference type="GO" id="GO:0004832">
    <property type="term" value="F:valine-tRNA ligase activity"/>
    <property type="evidence" value="ECO:0007669"/>
    <property type="project" value="UniProtKB-EC"/>
</dbReference>
<accession>A0A101HIV1</accession>
<proteinExistence type="predicted"/>
<evidence type="ECO:0000259" key="9">
    <source>
        <dbReference type="Pfam" id="PF08264"/>
    </source>
</evidence>
<reference evidence="11" key="1">
    <citation type="journal article" date="2015" name="MBio">
        <title>Genome-Resolved Metagenomic Analysis Reveals Roles for Candidate Phyla and Other Microbial Community Members in Biogeochemical Transformations in Oil Reservoirs.</title>
        <authorList>
            <person name="Hu P."/>
            <person name="Tom L."/>
            <person name="Singh A."/>
            <person name="Thomas B.C."/>
            <person name="Baker B.J."/>
            <person name="Piceno Y.M."/>
            <person name="Andersen G.L."/>
            <person name="Banfield J.F."/>
        </authorList>
    </citation>
    <scope>NUCLEOTIDE SEQUENCE [LARGE SCALE GENOMIC DNA]</scope>
</reference>
<evidence type="ECO:0000256" key="1">
    <source>
        <dbReference type="ARBA" id="ARBA00013169"/>
    </source>
</evidence>
<dbReference type="InterPro" id="IPR002303">
    <property type="entry name" value="Valyl-tRNA_ligase"/>
</dbReference>
<evidence type="ECO:0000313" key="11">
    <source>
        <dbReference type="Proteomes" id="UP000053904"/>
    </source>
</evidence>
<dbReference type="GO" id="GO:0005829">
    <property type="term" value="C:cytosol"/>
    <property type="evidence" value="ECO:0007669"/>
    <property type="project" value="TreeGrafter"/>
</dbReference>
<gene>
    <name evidence="10" type="ORF">XD93_0312</name>
</gene>
<evidence type="ECO:0000256" key="5">
    <source>
        <dbReference type="ARBA" id="ARBA00022917"/>
    </source>
</evidence>
<dbReference type="InterPro" id="IPR013155">
    <property type="entry name" value="M/V/L/I-tRNA-synth_anticd-bd"/>
</dbReference>
<dbReference type="InterPro" id="IPR009080">
    <property type="entry name" value="tRNAsynth_Ia_anticodon-bd"/>
</dbReference>
<evidence type="ECO:0000256" key="6">
    <source>
        <dbReference type="ARBA" id="ARBA00023146"/>
    </source>
</evidence>
<dbReference type="PANTHER" id="PTHR11946:SF93">
    <property type="entry name" value="VALINE--TRNA LIGASE, CHLOROPLASTIC_MITOCHONDRIAL 2"/>
    <property type="match status" value="1"/>
</dbReference>
<dbReference type="AlphaFoldDB" id="A0A101HIV1"/>
<dbReference type="EC" id="6.1.1.9" evidence="1"/>
<keyword evidence="3" id="KW-0547">Nucleotide-binding</keyword>
<keyword evidence="6 10" id="KW-0030">Aminoacyl-tRNA synthetase</keyword>
<comment type="caution">
    <text evidence="10">The sequence shown here is derived from an EMBL/GenBank/DDBJ whole genome shotgun (WGS) entry which is preliminary data.</text>
</comment>
<dbReference type="Proteomes" id="UP000053904">
    <property type="component" value="Unassembled WGS sequence"/>
</dbReference>
<sequence>DQSLDRVKATREHSKIVSEYIERYQFNLGAEAIREFFWHSLCDIWIEEVKDETQDKEVGTDIRIQKLAELLYLLKENLKIMHPFVPFVTEAVWQELVKLGLAKNTLMEQQIGI</sequence>
<feature type="non-terminal residue" evidence="10">
    <location>
        <position position="1"/>
    </location>
</feature>
<organism evidence="10 11">
    <name type="scientific">candidate division WS6 bacterium 34_10</name>
    <dbReference type="NCBI Taxonomy" id="1641389"/>
    <lineage>
        <taxon>Bacteria</taxon>
        <taxon>Candidatus Dojkabacteria</taxon>
    </lineage>
</organism>